<dbReference type="EMBL" id="JAUEDM010000003">
    <property type="protein sequence ID" value="KAK3322178.1"/>
    <property type="molecule type" value="Genomic_DNA"/>
</dbReference>
<evidence type="ECO:0000313" key="2">
    <source>
        <dbReference type="EMBL" id="KAK3322178.1"/>
    </source>
</evidence>
<name>A0AAE0IBY8_9PEZI</name>
<evidence type="ECO:0000259" key="1">
    <source>
        <dbReference type="Pfam" id="PF18271"/>
    </source>
</evidence>
<dbReference type="PANTHER" id="PTHR34612">
    <property type="entry name" value="GH131_N DOMAIN-CONTAINING PROTEIN"/>
    <property type="match status" value="1"/>
</dbReference>
<reference evidence="2" key="2">
    <citation type="submission" date="2023-06" db="EMBL/GenBank/DDBJ databases">
        <authorList>
            <consortium name="Lawrence Berkeley National Laboratory"/>
            <person name="Haridas S."/>
            <person name="Hensen N."/>
            <person name="Bonometti L."/>
            <person name="Westerberg I."/>
            <person name="Brannstrom I.O."/>
            <person name="Guillou S."/>
            <person name="Cros-Aarteil S."/>
            <person name="Calhoun S."/>
            <person name="Kuo A."/>
            <person name="Mondo S."/>
            <person name="Pangilinan J."/>
            <person name="Riley R."/>
            <person name="Labutti K."/>
            <person name="Andreopoulos B."/>
            <person name="Lipzen A."/>
            <person name="Chen C."/>
            <person name="Yanf M."/>
            <person name="Daum C."/>
            <person name="Ng V."/>
            <person name="Clum A."/>
            <person name="Steindorff A."/>
            <person name="Ohm R."/>
            <person name="Martin F."/>
            <person name="Silar P."/>
            <person name="Natvig D."/>
            <person name="Lalanne C."/>
            <person name="Gautier V."/>
            <person name="Ament-Velasquez S.L."/>
            <person name="Kruys A."/>
            <person name="Hutchinson M.I."/>
            <person name="Powell A.J."/>
            <person name="Barry K."/>
            <person name="Miller A.N."/>
            <person name="Grigoriev I.V."/>
            <person name="Debuchy R."/>
            <person name="Gladieux P."/>
            <person name="Thoren M.H."/>
            <person name="Johannesson H."/>
        </authorList>
    </citation>
    <scope>NUCLEOTIDE SEQUENCE</scope>
    <source>
        <strain evidence="2">CBS 118394</strain>
    </source>
</reference>
<dbReference type="PANTHER" id="PTHR34612:SF6">
    <property type="entry name" value="GLYCOSIDE HYDROLASE 131 CATALYTIC N-TERMINAL DOMAIN-CONTAINING PROTEIN"/>
    <property type="match status" value="1"/>
</dbReference>
<protein>
    <recommendedName>
        <fullName evidence="1">Glycoside hydrolase 131 catalytic N-terminal domain-containing protein</fullName>
    </recommendedName>
</protein>
<dbReference type="Pfam" id="PF18271">
    <property type="entry name" value="GH131_N"/>
    <property type="match status" value="1"/>
</dbReference>
<organism evidence="2 3">
    <name type="scientific">Apodospora peruviana</name>
    <dbReference type="NCBI Taxonomy" id="516989"/>
    <lineage>
        <taxon>Eukaryota</taxon>
        <taxon>Fungi</taxon>
        <taxon>Dikarya</taxon>
        <taxon>Ascomycota</taxon>
        <taxon>Pezizomycotina</taxon>
        <taxon>Sordariomycetes</taxon>
        <taxon>Sordariomycetidae</taxon>
        <taxon>Sordariales</taxon>
        <taxon>Lasiosphaeriaceae</taxon>
        <taxon>Apodospora</taxon>
    </lineage>
</organism>
<feature type="domain" description="Glycoside hydrolase 131 catalytic N-terminal" evidence="1">
    <location>
        <begin position="66"/>
        <end position="298"/>
    </location>
</feature>
<dbReference type="Proteomes" id="UP001283341">
    <property type="component" value="Unassembled WGS sequence"/>
</dbReference>
<dbReference type="AlphaFoldDB" id="A0AAE0IBY8"/>
<proteinExistence type="predicted"/>
<reference evidence="2" key="1">
    <citation type="journal article" date="2023" name="Mol. Phylogenet. Evol.">
        <title>Genome-scale phylogeny and comparative genomics of the fungal order Sordariales.</title>
        <authorList>
            <person name="Hensen N."/>
            <person name="Bonometti L."/>
            <person name="Westerberg I."/>
            <person name="Brannstrom I.O."/>
            <person name="Guillou S."/>
            <person name="Cros-Aarteil S."/>
            <person name="Calhoun S."/>
            <person name="Haridas S."/>
            <person name="Kuo A."/>
            <person name="Mondo S."/>
            <person name="Pangilinan J."/>
            <person name="Riley R."/>
            <person name="LaButti K."/>
            <person name="Andreopoulos B."/>
            <person name="Lipzen A."/>
            <person name="Chen C."/>
            <person name="Yan M."/>
            <person name="Daum C."/>
            <person name="Ng V."/>
            <person name="Clum A."/>
            <person name="Steindorff A."/>
            <person name="Ohm R.A."/>
            <person name="Martin F."/>
            <person name="Silar P."/>
            <person name="Natvig D.O."/>
            <person name="Lalanne C."/>
            <person name="Gautier V."/>
            <person name="Ament-Velasquez S.L."/>
            <person name="Kruys A."/>
            <person name="Hutchinson M.I."/>
            <person name="Powell A.J."/>
            <person name="Barry K."/>
            <person name="Miller A.N."/>
            <person name="Grigoriev I.V."/>
            <person name="Debuchy R."/>
            <person name="Gladieux P."/>
            <person name="Hiltunen Thoren M."/>
            <person name="Johannesson H."/>
        </authorList>
    </citation>
    <scope>NUCLEOTIDE SEQUENCE</scope>
    <source>
        <strain evidence="2">CBS 118394</strain>
    </source>
</reference>
<dbReference type="InterPro" id="IPR041524">
    <property type="entry name" value="GH131_N"/>
</dbReference>
<sequence length="306" mass="34376">MWLFRFGFCFFYSPRFLLPWLLLVSFARSLYLPYLSQTVQSRPKMKSGTFLATALAAATSLTEAAVIWDGRFNDFTSAADLNKWSWSNQVGPYQYYIHGSGTVDKYISLSPDYKNPADTVSKQGAKFTLDSTAFWNGQNMRRIELIPQTKASIASGKVYYHFSIMRKDTNAPSVNREHQICFFESHFTELKYGWISGEQGTSNPNLQWMTGGKSQWKTEWKAGVWHNIAYEIDFGANKVGFWHSEGAAPLKQTVAPVSASTSSNGADWHLGVLELPRSGYSDTNEDFYFSGVFIETGTITIAIGGP</sequence>
<accession>A0AAE0IBY8</accession>
<gene>
    <name evidence="2" type="ORF">B0H66DRAFT_193266</name>
</gene>
<comment type="caution">
    <text evidence="2">The sequence shown here is derived from an EMBL/GenBank/DDBJ whole genome shotgun (WGS) entry which is preliminary data.</text>
</comment>
<evidence type="ECO:0000313" key="3">
    <source>
        <dbReference type="Proteomes" id="UP001283341"/>
    </source>
</evidence>
<dbReference type="Gene3D" id="2.60.120.1160">
    <property type="match status" value="1"/>
</dbReference>
<keyword evidence="3" id="KW-1185">Reference proteome</keyword>